<dbReference type="OrthoDB" id="7293398at2"/>
<reference evidence="8" key="1">
    <citation type="submission" date="2016-10" db="EMBL/GenBank/DDBJ databases">
        <authorList>
            <person name="Varghese N."/>
            <person name="Submissions S."/>
        </authorList>
    </citation>
    <scope>NUCLEOTIDE SEQUENCE [LARGE SCALE GENOMIC DNA]</scope>
    <source>
        <strain evidence="8">Gh-105</strain>
    </source>
</reference>
<gene>
    <name evidence="7" type="ORF">SAMN05192565_10129</name>
</gene>
<keyword evidence="8" id="KW-1185">Reference proteome</keyword>
<dbReference type="PROSITE" id="PS50111">
    <property type="entry name" value="CHEMOTAXIS_TRANSDUC_2"/>
    <property type="match status" value="1"/>
</dbReference>
<evidence type="ECO:0000256" key="1">
    <source>
        <dbReference type="ARBA" id="ARBA00023224"/>
    </source>
</evidence>
<sequence length="716" mass="74339">MSALSSLKVRLPAITIGLALVSATALAGLSWSFAKSGLVEAAQDRLQLAVTGRKIGIELVAERALGDLVTTAANPQIAGNFADLVEALDPAKPDFATTVQAYTSGAKPEDRLTAEATGTMYSRRHTKVQEVARKLIERPGYADLLFVSEDGRVVYTTTKGADFSHTLSDAELAGTGLSRLIERLKAADADATLYEDFSAYPAGSGPSAFFGRAITRRANVAMGTGQAASRVGFVVMRVAPVLFDRTLSDRGGLGDTGQVVAVGADGRLRSDPPLLATVKAGAEAAALGLTPALLGDRRPFSYAVAEGNRMAATEKVSVMGSPWTLAATQSEDEILQSVGTLTQALIYVSLGILVVTSIFGLLFARSIVRPLTDLTRALRALAHREVLAEVPGAKRADEIGEIARAVVTIRDISLEDAARQLQTTEAARMREEADRRVLLANLADGFERSVGRIVDTVSQAASGLNTASDRMITTVAGTAQRSGSVATTAHETAENVNAVAAAAEELGATVEEIGRQIEQAADVSRTAVGEADRTAETMRRLSAAAARIGDVVGMVSQIAGQTNLLALNATIEAARAGEAGRGFAVVAAEVKSLAEQTTRATVEIGQQVEAIQSATGEAAGAIQGIATRIQNMSQVTGSIAAAVEEQGVTTQEIVRNMGQASAGTGAMTQDIAAVAESAEDAGRSAGQVQQAAADLARQSETLRAEVDQFLATVRAA</sequence>
<dbReference type="STRING" id="582675.SAMN05192565_10129"/>
<dbReference type="PANTHER" id="PTHR32089">
    <property type="entry name" value="METHYL-ACCEPTING CHEMOTAXIS PROTEIN MCPB"/>
    <property type="match status" value="1"/>
</dbReference>
<evidence type="ECO:0000259" key="5">
    <source>
        <dbReference type="PROSITE" id="PS50111"/>
    </source>
</evidence>
<evidence type="ECO:0000256" key="3">
    <source>
        <dbReference type="PROSITE-ProRule" id="PRU00284"/>
    </source>
</evidence>
<dbReference type="Pfam" id="PF00672">
    <property type="entry name" value="HAMP"/>
    <property type="match status" value="1"/>
</dbReference>
<dbReference type="EMBL" id="FOPM01000001">
    <property type="protein sequence ID" value="SFG25658.1"/>
    <property type="molecule type" value="Genomic_DNA"/>
</dbReference>
<evidence type="ECO:0000256" key="4">
    <source>
        <dbReference type="SAM" id="Phobius"/>
    </source>
</evidence>
<evidence type="ECO:0000256" key="2">
    <source>
        <dbReference type="ARBA" id="ARBA00029447"/>
    </source>
</evidence>
<evidence type="ECO:0000313" key="8">
    <source>
        <dbReference type="Proteomes" id="UP000199229"/>
    </source>
</evidence>
<feature type="domain" description="Methyl-accepting transducer" evidence="5">
    <location>
        <begin position="460"/>
        <end position="696"/>
    </location>
</feature>
<name>A0A1I2QBG9_9HYPH</name>
<dbReference type="GO" id="GO:0016020">
    <property type="term" value="C:membrane"/>
    <property type="evidence" value="ECO:0007669"/>
    <property type="project" value="InterPro"/>
</dbReference>
<evidence type="ECO:0000259" key="6">
    <source>
        <dbReference type="PROSITE" id="PS50885"/>
    </source>
</evidence>
<comment type="similarity">
    <text evidence="2">Belongs to the methyl-accepting chemotaxis (MCP) protein family.</text>
</comment>
<keyword evidence="4" id="KW-1133">Transmembrane helix</keyword>
<dbReference type="SUPFAM" id="SSF58104">
    <property type="entry name" value="Methyl-accepting chemotaxis protein (MCP) signaling domain"/>
    <property type="match status" value="1"/>
</dbReference>
<dbReference type="AlphaFoldDB" id="A0A1I2QBG9"/>
<feature type="transmembrane region" description="Helical" evidence="4">
    <location>
        <begin position="344"/>
        <end position="364"/>
    </location>
</feature>
<dbReference type="Gene3D" id="6.10.340.10">
    <property type="match status" value="1"/>
</dbReference>
<dbReference type="PROSITE" id="PS50885">
    <property type="entry name" value="HAMP"/>
    <property type="match status" value="1"/>
</dbReference>
<evidence type="ECO:0000313" key="7">
    <source>
        <dbReference type="EMBL" id="SFG25658.1"/>
    </source>
</evidence>
<dbReference type="PANTHER" id="PTHR32089:SF112">
    <property type="entry name" value="LYSOZYME-LIKE PROTEIN-RELATED"/>
    <property type="match status" value="1"/>
</dbReference>
<keyword evidence="1 3" id="KW-0807">Transducer</keyword>
<dbReference type="SMART" id="SM00283">
    <property type="entry name" value="MA"/>
    <property type="match status" value="1"/>
</dbReference>
<dbReference type="GO" id="GO:0007165">
    <property type="term" value="P:signal transduction"/>
    <property type="evidence" value="ECO:0007669"/>
    <property type="project" value="UniProtKB-KW"/>
</dbReference>
<dbReference type="CDD" id="cd06225">
    <property type="entry name" value="HAMP"/>
    <property type="match status" value="1"/>
</dbReference>
<accession>A0A1I2QBG9</accession>
<organism evidence="7 8">
    <name type="scientific">Methylobacterium gossipiicola</name>
    <dbReference type="NCBI Taxonomy" id="582675"/>
    <lineage>
        <taxon>Bacteria</taxon>
        <taxon>Pseudomonadati</taxon>
        <taxon>Pseudomonadota</taxon>
        <taxon>Alphaproteobacteria</taxon>
        <taxon>Hyphomicrobiales</taxon>
        <taxon>Methylobacteriaceae</taxon>
        <taxon>Methylobacterium</taxon>
    </lineage>
</organism>
<feature type="domain" description="HAMP" evidence="6">
    <location>
        <begin position="365"/>
        <end position="419"/>
    </location>
</feature>
<protein>
    <submittedName>
        <fullName evidence="7">Methyl-accepting chemotaxis protein</fullName>
    </submittedName>
</protein>
<dbReference type="Pfam" id="PF00015">
    <property type="entry name" value="MCPsignal"/>
    <property type="match status" value="1"/>
</dbReference>
<dbReference type="Gene3D" id="1.10.287.950">
    <property type="entry name" value="Methyl-accepting chemotaxis protein"/>
    <property type="match status" value="1"/>
</dbReference>
<dbReference type="SUPFAM" id="SSF158472">
    <property type="entry name" value="HAMP domain-like"/>
    <property type="match status" value="1"/>
</dbReference>
<dbReference type="Proteomes" id="UP000199229">
    <property type="component" value="Unassembled WGS sequence"/>
</dbReference>
<keyword evidence="4" id="KW-0472">Membrane</keyword>
<dbReference type="InterPro" id="IPR004089">
    <property type="entry name" value="MCPsignal_dom"/>
</dbReference>
<keyword evidence="4" id="KW-0812">Transmembrane</keyword>
<dbReference type="InterPro" id="IPR003660">
    <property type="entry name" value="HAMP_dom"/>
</dbReference>
<proteinExistence type="inferred from homology"/>
<dbReference type="RefSeq" id="WP_091967535.1">
    <property type="nucleotide sequence ID" value="NZ_FOPM01000001.1"/>
</dbReference>